<feature type="domain" description="NADP-dependent oxidoreductase" evidence="1">
    <location>
        <begin position="18"/>
        <end position="79"/>
    </location>
</feature>
<dbReference type="SUPFAM" id="SSF51430">
    <property type="entry name" value="NAD(P)-linked oxidoreductase"/>
    <property type="match status" value="1"/>
</dbReference>
<sequence>MATCVQLKTAAKIPLPRLGTWKFPAGEVTAAAMAAIDAAYRHFDCAYVYQNENEFEEKIQQKVKEGVVKREDLFIVSKV</sequence>
<dbReference type="InterPro" id="IPR023210">
    <property type="entry name" value="NADP_OxRdtase_dom"/>
</dbReference>
<dbReference type="OrthoDB" id="416253at2759"/>
<dbReference type="Pfam" id="PF00248">
    <property type="entry name" value="Aldo_ket_red"/>
    <property type="match status" value="1"/>
</dbReference>
<gene>
    <name evidence="2" type="primary">Akr1b7</name>
    <name evidence="2" type="ORF">OCEOCE_R00195</name>
</gene>
<name>A0A7K8UGR7_OCEOC</name>
<comment type="caution">
    <text evidence="2">The sequence shown here is derived from an EMBL/GenBank/DDBJ whole genome shotgun (WGS) entry which is preliminary data.</text>
</comment>
<feature type="non-terminal residue" evidence="2">
    <location>
        <position position="1"/>
    </location>
</feature>
<evidence type="ECO:0000313" key="3">
    <source>
        <dbReference type="Proteomes" id="UP000569728"/>
    </source>
</evidence>
<proteinExistence type="predicted"/>
<protein>
    <submittedName>
        <fullName evidence="2">ALD1 protein</fullName>
    </submittedName>
</protein>
<dbReference type="EMBL" id="VWZA01002348">
    <property type="protein sequence ID" value="NXF53278.1"/>
    <property type="molecule type" value="Genomic_DNA"/>
</dbReference>
<dbReference type="AlphaFoldDB" id="A0A7K8UGR7"/>
<keyword evidence="3" id="KW-1185">Reference proteome</keyword>
<reference evidence="2 3" key="1">
    <citation type="submission" date="2019-09" db="EMBL/GenBank/DDBJ databases">
        <title>Bird 10,000 Genomes (B10K) Project - Family phase.</title>
        <authorList>
            <person name="Zhang G."/>
        </authorList>
    </citation>
    <scope>NUCLEOTIDE SEQUENCE [LARGE SCALE GENOMIC DNA]</scope>
    <source>
        <strain evidence="2">B10K-CU-031-11</strain>
        <tissue evidence="2">Muscle</tissue>
    </source>
</reference>
<organism evidence="2 3">
    <name type="scientific">Oceanites oceanicus</name>
    <name type="common">Wilson's storm petrel</name>
    <name type="synonym">Procellaria oceanica</name>
    <dbReference type="NCBI Taxonomy" id="79653"/>
    <lineage>
        <taxon>Eukaryota</taxon>
        <taxon>Metazoa</taxon>
        <taxon>Chordata</taxon>
        <taxon>Craniata</taxon>
        <taxon>Vertebrata</taxon>
        <taxon>Euteleostomi</taxon>
        <taxon>Archelosauria</taxon>
        <taxon>Archosauria</taxon>
        <taxon>Dinosauria</taxon>
        <taxon>Saurischia</taxon>
        <taxon>Theropoda</taxon>
        <taxon>Coelurosauria</taxon>
        <taxon>Aves</taxon>
        <taxon>Neognathae</taxon>
        <taxon>Neoaves</taxon>
        <taxon>Aequornithes</taxon>
        <taxon>Procellariiformes</taxon>
        <taxon>Hydrobatidae</taxon>
        <taxon>Oceanites</taxon>
    </lineage>
</organism>
<dbReference type="GO" id="GO:0016491">
    <property type="term" value="F:oxidoreductase activity"/>
    <property type="evidence" value="ECO:0007669"/>
    <property type="project" value="InterPro"/>
</dbReference>
<dbReference type="PANTHER" id="PTHR11732">
    <property type="entry name" value="ALDO/KETO REDUCTASE"/>
    <property type="match status" value="1"/>
</dbReference>
<dbReference type="InterPro" id="IPR020471">
    <property type="entry name" value="AKR"/>
</dbReference>
<dbReference type="InterPro" id="IPR036812">
    <property type="entry name" value="NAD(P)_OxRdtase_dom_sf"/>
</dbReference>
<dbReference type="Gene3D" id="3.20.20.100">
    <property type="entry name" value="NADP-dependent oxidoreductase domain"/>
    <property type="match status" value="1"/>
</dbReference>
<evidence type="ECO:0000259" key="1">
    <source>
        <dbReference type="Pfam" id="PF00248"/>
    </source>
</evidence>
<dbReference type="Proteomes" id="UP000569728">
    <property type="component" value="Unassembled WGS sequence"/>
</dbReference>
<evidence type="ECO:0000313" key="2">
    <source>
        <dbReference type="EMBL" id="NXF53278.1"/>
    </source>
</evidence>
<accession>A0A7K8UGR7</accession>
<feature type="non-terminal residue" evidence="2">
    <location>
        <position position="79"/>
    </location>
</feature>